<dbReference type="PROSITE" id="PS50010">
    <property type="entry name" value="DH_2"/>
    <property type="match status" value="1"/>
</dbReference>
<dbReference type="EMBL" id="CP119901">
    <property type="protein sequence ID" value="WFD22501.1"/>
    <property type="molecule type" value="Genomic_DNA"/>
</dbReference>
<evidence type="ECO:0000256" key="1">
    <source>
        <dbReference type="ARBA" id="ARBA00022658"/>
    </source>
</evidence>
<feature type="compositionally biased region" description="Polar residues" evidence="2">
    <location>
        <begin position="73"/>
        <end position="82"/>
    </location>
</feature>
<feature type="region of interest" description="Disordered" evidence="2">
    <location>
        <begin position="26"/>
        <end position="123"/>
    </location>
</feature>
<dbReference type="CDD" id="cd00160">
    <property type="entry name" value="RhoGEF"/>
    <property type="match status" value="1"/>
</dbReference>
<name>A0AAF0EGX0_9BASI</name>
<dbReference type="SUPFAM" id="SSF50729">
    <property type="entry name" value="PH domain-like"/>
    <property type="match status" value="1"/>
</dbReference>
<keyword evidence="6" id="KW-1185">Reference proteome</keyword>
<dbReference type="PANTHER" id="PTHR46572:SF1">
    <property type="entry name" value="RHO1 GUANINE NUCLEOTIDE EXCHANGE FACTOR TUS1"/>
    <property type="match status" value="1"/>
</dbReference>
<dbReference type="InterPro" id="IPR052233">
    <property type="entry name" value="Rho-type_GEFs"/>
</dbReference>
<evidence type="ECO:0000313" key="6">
    <source>
        <dbReference type="Proteomes" id="UP001214415"/>
    </source>
</evidence>
<evidence type="ECO:0000313" key="5">
    <source>
        <dbReference type="EMBL" id="WFD22501.1"/>
    </source>
</evidence>
<dbReference type="SMART" id="SM00036">
    <property type="entry name" value="CNH"/>
    <property type="match status" value="1"/>
</dbReference>
<dbReference type="InterPro" id="IPR000219">
    <property type="entry name" value="DH_dom"/>
</dbReference>
<gene>
    <name evidence="5" type="primary">TUS1</name>
    <name evidence="5" type="ORF">MEQU1_001173</name>
</gene>
<reference evidence="5" key="1">
    <citation type="submission" date="2023-03" db="EMBL/GenBank/DDBJ databases">
        <title>Mating type loci evolution in Malassezia.</title>
        <authorList>
            <person name="Coelho M.A."/>
        </authorList>
    </citation>
    <scope>NUCLEOTIDE SEQUENCE</scope>
    <source>
        <strain evidence="5">CBS 12830</strain>
    </source>
</reference>
<dbReference type="Proteomes" id="UP001214415">
    <property type="component" value="Chromosome 2"/>
</dbReference>
<dbReference type="GO" id="GO:0005085">
    <property type="term" value="F:guanyl-nucleotide exchange factor activity"/>
    <property type="evidence" value="ECO:0007669"/>
    <property type="project" value="UniProtKB-KW"/>
</dbReference>
<dbReference type="SMART" id="SM00325">
    <property type="entry name" value="RhoGEF"/>
    <property type="match status" value="1"/>
</dbReference>
<dbReference type="InterPro" id="IPR001180">
    <property type="entry name" value="CNH_dom"/>
</dbReference>
<dbReference type="Gene3D" id="1.20.900.10">
    <property type="entry name" value="Dbl homology (DH) domain"/>
    <property type="match status" value="1"/>
</dbReference>
<dbReference type="Pfam" id="PF00621">
    <property type="entry name" value="RhoGEF"/>
    <property type="match status" value="1"/>
</dbReference>
<organism evidence="5 6">
    <name type="scientific">Malassezia equina</name>
    <dbReference type="NCBI Taxonomy" id="1381935"/>
    <lineage>
        <taxon>Eukaryota</taxon>
        <taxon>Fungi</taxon>
        <taxon>Dikarya</taxon>
        <taxon>Basidiomycota</taxon>
        <taxon>Ustilaginomycotina</taxon>
        <taxon>Malasseziomycetes</taxon>
        <taxon>Malasseziales</taxon>
        <taxon>Malasseziaceae</taxon>
        <taxon>Malassezia</taxon>
    </lineage>
</organism>
<dbReference type="AlphaFoldDB" id="A0AAF0EGX0"/>
<dbReference type="InterPro" id="IPR035899">
    <property type="entry name" value="DBL_dom_sf"/>
</dbReference>
<dbReference type="SUPFAM" id="SSF48065">
    <property type="entry name" value="DBL homology domain (DH-domain)"/>
    <property type="match status" value="1"/>
</dbReference>
<keyword evidence="1" id="KW-0344">Guanine-nucleotide releasing factor</keyword>
<feature type="compositionally biased region" description="Low complexity" evidence="2">
    <location>
        <begin position="40"/>
        <end position="72"/>
    </location>
</feature>
<dbReference type="PANTHER" id="PTHR46572">
    <property type="entry name" value="RHO1 GDP-GTP EXCHANGE PROTEIN 1-RELATED"/>
    <property type="match status" value="1"/>
</dbReference>
<sequence length="1098" mass="121938">MELPSQPASTADVSWEADMVHDMIGVSSHAPISDQPPPYDTCSSTTPSPTSASPLWRTRTRPLPTAPRRSSLWEQRQPSAQDTPLRRTSEEGPSRMRSRLREPLPQPPSPTPPDESSLPSYGHATPHVAMPLAPSHLSAFVDLALLSHIAQLLSCVIPRQPLIKGSIVYPLSFTGRTLVTTLADMLSQYVHASPCFPMSESLLLHAARPLALSIAHSLQTQLFVHEADWEDHPMSDDVGSVYMLYSDRISSDKAGPAQVALPGLSAELFVTTPWQTMALTPEAAAAAAAAPTQELPTGLLTPLTRCYSPTCSPAEGSCYAPSCPRTKRMLLCAPEEPRDTVDTVTAAAWVETVPASLVASLPPGEVKRQNAIYEFVQKEEAFLQDLNLLRQWEERLQQRSTQSPDGLPDDAPLSGEALDLFVRDVFGLVAPLQTHIHTLVDRLLERQREETPVVQHIGDVVVRAALEWADAYTTYVAQYPVALARFKADVAGNARLRRFVDDCRRDPAAGRHALDHFLFRPAARLQRYHLHLESIAKHTPPDNEDTETLKLAMAIVDEQCRHAQRGVETTEMQIHLRHLARQLEAKRPDVLVDLDLLHPQRQVCLETPLFRWPDNFELEWTEMRGILLDNYMVLAKLKRDDDDAMSDAPAKLVYSKRPIPVPCLDAGGFHDPPVGRTSVGRRLLPTDVHGMYPFSVWHRFRPAQVWTLYAPSEEGRRAWRQALNRAGTNDPSLGPVMRCDLSGDVFRLPAMAPGALLPWRDTSTMLDITCTTSWTGPHGETLLAMGTSDGVWIGHQGRPSTLRKVLHVRHITQCAVLALYRRFLVLADRTLIAYDLEALVPSGAAVPSLAPLRLSHAREVQFFAMGEVDGRPYLVYAKRKTTETSVRIMVPVASVASERQPATLTGVHLLHKFYVYPEATHIQCWARELLVATSRALFTYSLEEQELKPFPAMRQRDERGQALLRPWDNAHPLGAFAVPNLGWLVCFDRGGVYVDAEGQIVHAEQAFTWEAPAQRVLYHNGYVFAGCTSCVEVREACSGRLAQILAGREMRLLSRQDAAGEPQLSAGPVPTMVELRRSADRRDVPRVVAIVPRDTPCP</sequence>
<feature type="compositionally biased region" description="Basic and acidic residues" evidence="2">
    <location>
        <begin position="84"/>
        <end position="102"/>
    </location>
</feature>
<evidence type="ECO:0000259" key="3">
    <source>
        <dbReference type="PROSITE" id="PS50010"/>
    </source>
</evidence>
<dbReference type="Pfam" id="PF00780">
    <property type="entry name" value="CNH"/>
    <property type="match status" value="1"/>
</dbReference>
<dbReference type="PROSITE" id="PS50219">
    <property type="entry name" value="CNH"/>
    <property type="match status" value="1"/>
</dbReference>
<accession>A0AAF0EGX0</accession>
<protein>
    <submittedName>
        <fullName evidence="5">Rho guanine nucleotide exchange factor</fullName>
    </submittedName>
</protein>
<proteinExistence type="predicted"/>
<feature type="compositionally biased region" description="Pro residues" evidence="2">
    <location>
        <begin position="104"/>
        <end position="113"/>
    </location>
</feature>
<evidence type="ECO:0000259" key="4">
    <source>
        <dbReference type="PROSITE" id="PS50219"/>
    </source>
</evidence>
<feature type="domain" description="CNH" evidence="4">
    <location>
        <begin position="765"/>
        <end position="1060"/>
    </location>
</feature>
<feature type="domain" description="DH" evidence="3">
    <location>
        <begin position="367"/>
        <end position="566"/>
    </location>
</feature>
<evidence type="ECO:0000256" key="2">
    <source>
        <dbReference type="SAM" id="MobiDB-lite"/>
    </source>
</evidence>